<dbReference type="InterPro" id="IPR018004">
    <property type="entry name" value="KilA/APSES_HTH"/>
</dbReference>
<dbReference type="EMBL" id="WCTM01000007">
    <property type="protein sequence ID" value="KAB4241603.1"/>
    <property type="molecule type" value="Genomic_DNA"/>
</dbReference>
<organism evidence="2 3">
    <name type="scientific">Bacteroides uniformis</name>
    <dbReference type="NCBI Taxonomy" id="820"/>
    <lineage>
        <taxon>Bacteria</taxon>
        <taxon>Pseudomonadati</taxon>
        <taxon>Bacteroidota</taxon>
        <taxon>Bacteroidia</taxon>
        <taxon>Bacteroidales</taxon>
        <taxon>Bacteroidaceae</taxon>
        <taxon>Bacteroides</taxon>
    </lineage>
</organism>
<dbReference type="PROSITE" id="PS51301">
    <property type="entry name" value="KILA_N"/>
    <property type="match status" value="1"/>
</dbReference>
<comment type="caution">
    <text evidence="2">The sequence shown here is derived from an EMBL/GenBank/DDBJ whole genome shotgun (WGS) entry which is preliminary data.</text>
</comment>
<protein>
    <recommendedName>
        <fullName evidence="1">KilA-N domain-containing protein</fullName>
    </recommendedName>
</protein>
<evidence type="ECO:0000259" key="1">
    <source>
        <dbReference type="PROSITE" id="PS51301"/>
    </source>
</evidence>
<sequence>MKTTWQTFHYNDQPVTFEIGDRQVMVNASQMARPFRKQPSDWTRLKQTGDFIASLSAVRGIPRTRLVRVVRGGNGIQGTFFHEDVALEFARWLSPLFAIWCNDRIKELLQGVMPSASDPRFVLEVLDRLRDGYAEGLVLREENDRLLDTLEGQTHKVEFYDNVHRSRKPEDKRIYRISQIAAELGMTGAELNRVLYEKGIQRRRGHIWVPMPEYDGKGYTLKRTFQNGFDASGEPLYCTFTVWTPKGRDFILGLFE</sequence>
<dbReference type="SUPFAM" id="SSF54616">
    <property type="entry name" value="DNA-binding domain of Mlu1-box binding protein MBP1"/>
    <property type="match status" value="1"/>
</dbReference>
<dbReference type="GO" id="GO:0003677">
    <property type="term" value="F:DNA binding"/>
    <property type="evidence" value="ECO:0007669"/>
    <property type="project" value="InterPro"/>
</dbReference>
<reference evidence="2 3" key="1">
    <citation type="journal article" date="2019" name="Nat. Med.">
        <title>A library of human gut bacterial isolates paired with longitudinal multiomics data enables mechanistic microbiome research.</title>
        <authorList>
            <person name="Poyet M."/>
            <person name="Groussin M."/>
            <person name="Gibbons S.M."/>
            <person name="Avila-Pacheco J."/>
            <person name="Jiang X."/>
            <person name="Kearney S.M."/>
            <person name="Perrotta A.R."/>
            <person name="Berdy B."/>
            <person name="Zhao S."/>
            <person name="Lieberman T.D."/>
            <person name="Swanson P.K."/>
            <person name="Smith M."/>
            <person name="Roesemann S."/>
            <person name="Alexander J.E."/>
            <person name="Rich S.A."/>
            <person name="Livny J."/>
            <person name="Vlamakis H."/>
            <person name="Clish C."/>
            <person name="Bullock K."/>
            <person name="Deik A."/>
            <person name="Scott J."/>
            <person name="Pierce K.A."/>
            <person name="Xavier R.J."/>
            <person name="Alm E.J."/>
        </authorList>
    </citation>
    <scope>NUCLEOTIDE SEQUENCE [LARGE SCALE GENOMIC DNA]</scope>
    <source>
        <strain evidence="2 3">BIOML-A6</strain>
    </source>
</reference>
<dbReference type="Pfam" id="PF03374">
    <property type="entry name" value="ANT"/>
    <property type="match status" value="1"/>
</dbReference>
<dbReference type="RefSeq" id="WP_130081168.1">
    <property type="nucleotide sequence ID" value="NZ_RCXX01000007.1"/>
</dbReference>
<dbReference type="Proteomes" id="UP000431575">
    <property type="component" value="Unassembled WGS sequence"/>
</dbReference>
<evidence type="ECO:0000313" key="2">
    <source>
        <dbReference type="EMBL" id="KAB4241603.1"/>
    </source>
</evidence>
<dbReference type="SMART" id="SM01252">
    <property type="entry name" value="KilA-N"/>
    <property type="match status" value="1"/>
</dbReference>
<dbReference type="AlphaFoldDB" id="A0A7J5I903"/>
<dbReference type="Pfam" id="PF04383">
    <property type="entry name" value="KilA-N"/>
    <property type="match status" value="1"/>
</dbReference>
<dbReference type="InterPro" id="IPR005039">
    <property type="entry name" value="Ant_C"/>
</dbReference>
<accession>A0A7J5I903</accession>
<gene>
    <name evidence="2" type="ORF">GAP41_12710</name>
</gene>
<name>A0A7J5I903_BACUN</name>
<dbReference type="InterPro" id="IPR017880">
    <property type="entry name" value="KilA_N"/>
</dbReference>
<dbReference type="InterPro" id="IPR036887">
    <property type="entry name" value="HTH_APSES_sf"/>
</dbReference>
<feature type="domain" description="KilA-N" evidence="1">
    <location>
        <begin position="4"/>
        <end position="108"/>
    </location>
</feature>
<evidence type="ECO:0000313" key="3">
    <source>
        <dbReference type="Proteomes" id="UP000431575"/>
    </source>
</evidence>
<proteinExistence type="predicted"/>